<dbReference type="EMBL" id="BNCJ01000001">
    <property type="protein sequence ID" value="GHF37533.1"/>
    <property type="molecule type" value="Genomic_DNA"/>
</dbReference>
<keyword evidence="1" id="KW-0472">Membrane</keyword>
<accession>A0A8J3M4C7</accession>
<dbReference type="Proteomes" id="UP000626220">
    <property type="component" value="Unassembled WGS sequence"/>
</dbReference>
<name>A0A8J3M4C7_9RHOB</name>
<reference evidence="2" key="2">
    <citation type="submission" date="2020-09" db="EMBL/GenBank/DDBJ databases">
        <authorList>
            <person name="Sun Q."/>
            <person name="Kim S."/>
        </authorList>
    </citation>
    <scope>NUCLEOTIDE SEQUENCE</scope>
    <source>
        <strain evidence="2">KCTC 42650</strain>
    </source>
</reference>
<keyword evidence="1" id="KW-0812">Transmembrane</keyword>
<feature type="transmembrane region" description="Helical" evidence="1">
    <location>
        <begin position="40"/>
        <end position="62"/>
    </location>
</feature>
<evidence type="ECO:0000313" key="3">
    <source>
        <dbReference type="Proteomes" id="UP000626220"/>
    </source>
</evidence>
<evidence type="ECO:0000256" key="1">
    <source>
        <dbReference type="SAM" id="Phobius"/>
    </source>
</evidence>
<keyword evidence="3" id="KW-1185">Reference proteome</keyword>
<keyword evidence="1" id="KW-1133">Transmembrane helix</keyword>
<gene>
    <name evidence="2" type="ORF">GCM10017056_06820</name>
</gene>
<organism evidence="2 3">
    <name type="scientific">Seohaeicola zhoushanensis</name>
    <dbReference type="NCBI Taxonomy" id="1569283"/>
    <lineage>
        <taxon>Bacteria</taxon>
        <taxon>Pseudomonadati</taxon>
        <taxon>Pseudomonadota</taxon>
        <taxon>Alphaproteobacteria</taxon>
        <taxon>Rhodobacterales</taxon>
        <taxon>Roseobacteraceae</taxon>
        <taxon>Seohaeicola</taxon>
    </lineage>
</organism>
<protein>
    <submittedName>
        <fullName evidence="2">Uncharacterized protein</fullName>
    </submittedName>
</protein>
<comment type="caution">
    <text evidence="2">The sequence shown here is derived from an EMBL/GenBank/DDBJ whole genome shotgun (WGS) entry which is preliminary data.</text>
</comment>
<sequence>MRDFFIGSFEKLVAVIIILLAVVVVIAGLGAMFSEGFLQGIAILIGGGLYVIMMGGILYLALGIYHNTRRTAEAIERLAAK</sequence>
<dbReference type="RefSeq" id="WP_189678622.1">
    <property type="nucleotide sequence ID" value="NZ_BNCJ01000001.1"/>
</dbReference>
<dbReference type="AlphaFoldDB" id="A0A8J3M4C7"/>
<proteinExistence type="predicted"/>
<evidence type="ECO:0000313" key="2">
    <source>
        <dbReference type="EMBL" id="GHF37533.1"/>
    </source>
</evidence>
<reference evidence="2" key="1">
    <citation type="journal article" date="2014" name="Int. J. Syst. Evol. Microbiol.">
        <title>Complete genome sequence of Corynebacterium casei LMG S-19264T (=DSM 44701T), isolated from a smear-ripened cheese.</title>
        <authorList>
            <consortium name="US DOE Joint Genome Institute (JGI-PGF)"/>
            <person name="Walter F."/>
            <person name="Albersmeier A."/>
            <person name="Kalinowski J."/>
            <person name="Ruckert C."/>
        </authorList>
    </citation>
    <scope>NUCLEOTIDE SEQUENCE</scope>
    <source>
        <strain evidence="2">KCTC 42650</strain>
    </source>
</reference>
<feature type="transmembrane region" description="Helical" evidence="1">
    <location>
        <begin position="12"/>
        <end position="34"/>
    </location>
</feature>